<dbReference type="Pfam" id="PF20701">
    <property type="entry name" value="HetE-N"/>
    <property type="match status" value="1"/>
</dbReference>
<proteinExistence type="predicted"/>
<name>A0ABX1PAM2_9CYAN</name>
<dbReference type="RefSeq" id="WP_169156275.1">
    <property type="nucleotide sequence ID" value="NZ_CAWPJE010000125.1"/>
</dbReference>
<sequence>MDPITSAIILGVAGNFATDAIKAAYNSLKDALTKKHGQDSDLVDAVNKLEKTPDRDDRKVTVETEVKIAKANDDAELVKLAQHLLAQLKEQPGGIPSINMTVSHVKFAATSATGSATISQINDNAPAEDWKR</sequence>
<gene>
    <name evidence="1" type="ORF">DP116_16800</name>
</gene>
<evidence type="ECO:0000313" key="1">
    <source>
        <dbReference type="EMBL" id="NMG21023.1"/>
    </source>
</evidence>
<reference evidence="1 2" key="1">
    <citation type="submission" date="2018-06" db="EMBL/GenBank/DDBJ databases">
        <title>Comparative genomics of Brasilonema spp. strains.</title>
        <authorList>
            <person name="Alvarenga D.O."/>
            <person name="Fiore M.F."/>
            <person name="Varani A.M."/>
        </authorList>
    </citation>
    <scope>NUCLEOTIDE SEQUENCE [LARGE SCALE GENOMIC DNA]</scope>
    <source>
        <strain evidence="1 2">SPC951</strain>
    </source>
</reference>
<dbReference type="EMBL" id="QMEB01000132">
    <property type="protein sequence ID" value="NMG21023.1"/>
    <property type="molecule type" value="Genomic_DNA"/>
</dbReference>
<accession>A0ABX1PAM2</accession>
<dbReference type="Proteomes" id="UP000718564">
    <property type="component" value="Unassembled WGS sequence"/>
</dbReference>
<comment type="caution">
    <text evidence="1">The sequence shown here is derived from an EMBL/GenBank/DDBJ whole genome shotgun (WGS) entry which is preliminary data.</text>
</comment>
<evidence type="ECO:0000313" key="2">
    <source>
        <dbReference type="Proteomes" id="UP000718564"/>
    </source>
</evidence>
<protein>
    <submittedName>
        <fullName evidence="1">Uncharacterized protein</fullName>
    </submittedName>
</protein>
<keyword evidence="2" id="KW-1185">Reference proteome</keyword>
<organism evidence="1 2">
    <name type="scientific">Brasilonema bromeliae SPC951</name>
    <dbReference type="NCBI Taxonomy" id="385972"/>
    <lineage>
        <taxon>Bacteria</taxon>
        <taxon>Bacillati</taxon>
        <taxon>Cyanobacteriota</taxon>
        <taxon>Cyanophyceae</taxon>
        <taxon>Nostocales</taxon>
        <taxon>Scytonemataceae</taxon>
        <taxon>Brasilonema</taxon>
        <taxon>Bromeliae group (in: Brasilonema)</taxon>
    </lineage>
</organism>